<dbReference type="Pfam" id="PF07713">
    <property type="entry name" value="DUF1604"/>
    <property type="match status" value="1"/>
</dbReference>
<feature type="region of interest" description="Disordered" evidence="7">
    <location>
        <begin position="775"/>
        <end position="794"/>
    </location>
</feature>
<dbReference type="FunFam" id="1.10.10.790:FF:000012">
    <property type="entry name" value="G patch domain-containing protein TGH"/>
    <property type="match status" value="1"/>
</dbReference>
<keyword evidence="3" id="KW-0507">mRNA processing</keyword>
<dbReference type="GO" id="GO:0006397">
    <property type="term" value="P:mRNA processing"/>
    <property type="evidence" value="ECO:0007669"/>
    <property type="project" value="UniProtKB-KW"/>
</dbReference>
<feature type="region of interest" description="Disordered" evidence="7">
    <location>
        <begin position="553"/>
        <end position="577"/>
    </location>
</feature>
<dbReference type="GO" id="GO:0005634">
    <property type="term" value="C:nucleus"/>
    <property type="evidence" value="ECO:0007669"/>
    <property type="project" value="UniProtKB-SubCell"/>
</dbReference>
<keyword evidence="10" id="KW-1185">Reference proteome</keyword>
<dbReference type="Pfam" id="PF26093">
    <property type="entry name" value="HTH_TGH"/>
    <property type="match status" value="1"/>
</dbReference>
<dbReference type="AlphaFoldDB" id="A0A5N6RSX8"/>
<feature type="compositionally biased region" description="Basic residues" evidence="7">
    <location>
        <begin position="916"/>
        <end position="929"/>
    </location>
</feature>
<feature type="region of interest" description="Disordered" evidence="7">
    <location>
        <begin position="468"/>
        <end position="515"/>
    </location>
</feature>
<feature type="region of interest" description="Disordered" evidence="7">
    <location>
        <begin position="821"/>
        <end position="1020"/>
    </location>
</feature>
<sequence length="1020" mass="114201">MDSDEEDYVFHGTPIEREEEFTSRKKKAIAEASGNLRSLPVWKQEVTDEEGRRRFHGAFTGGFSAGYYNTVGTKEGWAPQTFISSRKNRAEVKQQSILNFLDEDEKSEFEGQSLGTSLQFDTFGFTAAELAHKQAEKEQQQRPSAIPGPVPDEIVLPATESIGVKLLLKMGWRHGHAIKDSRANSLYDARREARKAFLAFSSDDAKAELTDSEPVQGDLEFFTEKRANDDVQSYQNTPVYVLNPKQDLHGLGFDPYKHAPEFREKKRSRTSGKWEPGNRKGYSLKDNLFGFKSGNVAPGFGIGALEELDAEDEDVYASGFDFEDTYIKEVEEPSRLVEEPSRLMIDSKRKFVVKEQGVLPGFRVASNSDYQLERFDAPVIPRDFVPQHKFPGPLETNYKLTDDPPPEVPPPEDSNVKLLIEGVATLVARCGKLFEDLSIEKNQSNPLFSFLTGGNGHDYYTRKLWEEQQKRANQKKQQVDGKLSSSMQKMTAESRGKILGEKPLERSTKDSSSSVASSEAIHLQFNLSDTFTKPASFGGLPEAVKPFKDDPAKQVAKPFKDDPAKQVAKPFKDDPAKQGRFEQFLKEKYQGGLRTTDSSGASNMSEAARARERLDFEAAAEAIQKGQWGKDSKLSTQHFMEFSATGGMQFTSGGVEQVKDTGVEDLITKKMFPKREEHQWRPSPVLCKRFDLIDPYMGKPPPAPRMRSKIDSLIFTSDSAKATKVEETVAVNRDSFPTPQSDVQGISQDIANKELEAEVEVENVERPVDLYKAIFSDDSDNEGETTSLNKVGDPEKKIEAATTTLNRLIAGDFLESLGKELGLEVPPDVPSSTSKPSGPASQTETANANILPVKNKPSSTPISGTFDDPEMAQDGRSKKNELIHGNSDRSVSIYMETGSSGKKFDEVNPAQEDKKAKTHSSRRQNRKKSSSSEDERSGKWSRRDRHRSSDSDGDSSSDHRDRYCSRSKGKKKGSSREKSSSSRKHSKYHKRRSRDSPARSRYESDREHGEAKREKRKKRD</sequence>
<name>A0A5N6RSX8_9ROSI</name>
<evidence type="ECO:0000313" key="10">
    <source>
        <dbReference type="Proteomes" id="UP000327013"/>
    </source>
</evidence>
<accession>A0A5N6RSX8</accession>
<keyword evidence="4" id="KW-0694">RNA-binding</keyword>
<feature type="compositionally biased region" description="Basic and acidic residues" evidence="7">
    <location>
        <begin position="492"/>
        <end position="509"/>
    </location>
</feature>
<dbReference type="GO" id="GO:0031047">
    <property type="term" value="P:regulatory ncRNA-mediated gene silencing"/>
    <property type="evidence" value="ECO:0007669"/>
    <property type="project" value="UniProtKB-KW"/>
</dbReference>
<evidence type="ECO:0000256" key="6">
    <source>
        <dbReference type="ARBA" id="ARBA00023242"/>
    </source>
</evidence>
<dbReference type="InterPro" id="IPR011666">
    <property type="entry name" value="DUF1604"/>
</dbReference>
<feature type="domain" description="SURP motif" evidence="8">
    <location>
        <begin position="419"/>
        <end position="461"/>
    </location>
</feature>
<dbReference type="Pfam" id="PF01805">
    <property type="entry name" value="Surp"/>
    <property type="match status" value="1"/>
</dbReference>
<dbReference type="Proteomes" id="UP000327013">
    <property type="component" value="Chromosome 8"/>
</dbReference>
<evidence type="ECO:0000259" key="8">
    <source>
        <dbReference type="PROSITE" id="PS50128"/>
    </source>
</evidence>
<dbReference type="SUPFAM" id="SSF109905">
    <property type="entry name" value="Surp module (SWAP domain)"/>
    <property type="match status" value="1"/>
</dbReference>
<dbReference type="PANTHER" id="PTHR13384:SF19">
    <property type="entry name" value="G PATCH DOMAIN-CONTAINING PROTEIN 1"/>
    <property type="match status" value="1"/>
</dbReference>
<gene>
    <name evidence="9" type="ORF">FH972_019845</name>
</gene>
<dbReference type="OrthoDB" id="20507at2759"/>
<comment type="subcellular location">
    <subcellularLocation>
        <location evidence="1">Nucleus</location>
    </subcellularLocation>
</comment>
<proteinExistence type="predicted"/>
<dbReference type="EMBL" id="CM017328">
    <property type="protein sequence ID" value="KAE8125007.1"/>
    <property type="molecule type" value="Genomic_DNA"/>
</dbReference>
<feature type="compositionally biased region" description="Polar residues" evidence="7">
    <location>
        <begin position="830"/>
        <end position="848"/>
    </location>
</feature>
<evidence type="ECO:0000256" key="4">
    <source>
        <dbReference type="ARBA" id="ARBA00022884"/>
    </source>
</evidence>
<keyword evidence="5" id="KW-0943">RNA-mediated gene silencing</keyword>
<dbReference type="GO" id="GO:0003723">
    <property type="term" value="F:RNA binding"/>
    <property type="evidence" value="ECO:0007669"/>
    <property type="project" value="UniProtKB-KW"/>
</dbReference>
<evidence type="ECO:0000256" key="5">
    <source>
        <dbReference type="ARBA" id="ARBA00023158"/>
    </source>
</evidence>
<dbReference type="Gene3D" id="1.10.10.790">
    <property type="entry name" value="Surp module"/>
    <property type="match status" value="1"/>
</dbReference>
<dbReference type="InterPro" id="IPR035967">
    <property type="entry name" value="SWAP/Surp_sf"/>
</dbReference>
<protein>
    <recommendedName>
        <fullName evidence="8">SURP motif domain-containing protein</fullName>
    </recommendedName>
</protein>
<feature type="compositionally biased region" description="Basic residues" evidence="7">
    <location>
        <begin position="981"/>
        <end position="993"/>
    </location>
</feature>
<dbReference type="SMART" id="SM00648">
    <property type="entry name" value="SWAP"/>
    <property type="match status" value="1"/>
</dbReference>
<evidence type="ECO:0000256" key="3">
    <source>
        <dbReference type="ARBA" id="ARBA00022664"/>
    </source>
</evidence>
<feature type="compositionally biased region" description="Basic and acidic residues" evidence="7">
    <location>
        <begin position="873"/>
        <end position="882"/>
    </location>
</feature>
<keyword evidence="6" id="KW-0539">Nucleus</keyword>
<dbReference type="PANTHER" id="PTHR13384">
    <property type="entry name" value="G PATCH DOMAIN-CONTAINING PROTEIN 1"/>
    <property type="match status" value="1"/>
</dbReference>
<dbReference type="PROSITE" id="PS50128">
    <property type="entry name" value="SURP"/>
    <property type="match status" value="1"/>
</dbReference>
<evidence type="ECO:0000256" key="7">
    <source>
        <dbReference type="SAM" id="MobiDB-lite"/>
    </source>
</evidence>
<evidence type="ECO:0000313" key="9">
    <source>
        <dbReference type="EMBL" id="KAE8125007.1"/>
    </source>
</evidence>
<keyword evidence="2" id="KW-0341">Growth regulation</keyword>
<evidence type="ECO:0000256" key="1">
    <source>
        <dbReference type="ARBA" id="ARBA00004123"/>
    </source>
</evidence>
<reference evidence="9 10" key="1">
    <citation type="submission" date="2019-06" db="EMBL/GenBank/DDBJ databases">
        <title>A chromosomal-level reference genome of Carpinus fangiana (Coryloideae, Betulaceae).</title>
        <authorList>
            <person name="Yang X."/>
            <person name="Wang Z."/>
            <person name="Zhang L."/>
            <person name="Hao G."/>
            <person name="Liu J."/>
            <person name="Yang Y."/>
        </authorList>
    </citation>
    <scope>NUCLEOTIDE SEQUENCE [LARGE SCALE GENOMIC DNA]</scope>
    <source>
        <strain evidence="9">Cfa_2016G</strain>
        <tissue evidence="9">Leaf</tissue>
    </source>
</reference>
<organism evidence="9 10">
    <name type="scientific">Carpinus fangiana</name>
    <dbReference type="NCBI Taxonomy" id="176857"/>
    <lineage>
        <taxon>Eukaryota</taxon>
        <taxon>Viridiplantae</taxon>
        <taxon>Streptophyta</taxon>
        <taxon>Embryophyta</taxon>
        <taxon>Tracheophyta</taxon>
        <taxon>Spermatophyta</taxon>
        <taxon>Magnoliopsida</taxon>
        <taxon>eudicotyledons</taxon>
        <taxon>Gunneridae</taxon>
        <taxon>Pentapetalae</taxon>
        <taxon>rosids</taxon>
        <taxon>fabids</taxon>
        <taxon>Fagales</taxon>
        <taxon>Betulaceae</taxon>
        <taxon>Carpinus</taxon>
    </lineage>
</organism>
<dbReference type="InterPro" id="IPR000061">
    <property type="entry name" value="Surp"/>
</dbReference>
<evidence type="ECO:0000256" key="2">
    <source>
        <dbReference type="ARBA" id="ARBA00022604"/>
    </source>
</evidence>
<feature type="compositionally biased region" description="Basic and acidic residues" evidence="7">
    <location>
        <begin position="902"/>
        <end position="915"/>
    </location>
</feature>
<feature type="compositionally biased region" description="Basic and acidic residues" evidence="7">
    <location>
        <begin position="994"/>
        <end position="1013"/>
    </location>
</feature>